<evidence type="ECO:0000256" key="1">
    <source>
        <dbReference type="SAM" id="MobiDB-lite"/>
    </source>
</evidence>
<organism evidence="2 3">
    <name type="scientific">Decorospora gaudefroyi</name>
    <dbReference type="NCBI Taxonomy" id="184978"/>
    <lineage>
        <taxon>Eukaryota</taxon>
        <taxon>Fungi</taxon>
        <taxon>Dikarya</taxon>
        <taxon>Ascomycota</taxon>
        <taxon>Pezizomycotina</taxon>
        <taxon>Dothideomycetes</taxon>
        <taxon>Pleosporomycetidae</taxon>
        <taxon>Pleosporales</taxon>
        <taxon>Pleosporineae</taxon>
        <taxon>Pleosporaceae</taxon>
        <taxon>Decorospora</taxon>
    </lineage>
</organism>
<gene>
    <name evidence="2" type="ORF">BDW02DRAFT_600691</name>
</gene>
<evidence type="ECO:0000313" key="2">
    <source>
        <dbReference type="EMBL" id="KAF1831568.1"/>
    </source>
</evidence>
<sequence length="248" mass="27756">MNNMYTPIPPTPSKTPKPNLFTSFFRARTPSSSPPKPTPQTSPSQSQPPPQTSPLPNQTATLAHSNALLTTLNNEQERQIAQQTITITVLQQCIRDQDAAHKSAITDLTTDLNTLAQKLDHTQRTALARDTLITKLKAHMRQLVRMCAAAGECKKCGTGGMDDEEGLRAEYEARIEALTARYEGRLADKERTIGFLHTRALRAGRVVDGLKGEVERMRWDWVDCITVANGKVRARREREEEKKKEKIV</sequence>
<keyword evidence="3" id="KW-1185">Reference proteome</keyword>
<evidence type="ECO:0000313" key="3">
    <source>
        <dbReference type="Proteomes" id="UP000800040"/>
    </source>
</evidence>
<dbReference type="EMBL" id="ML975360">
    <property type="protein sequence ID" value="KAF1831568.1"/>
    <property type="molecule type" value="Genomic_DNA"/>
</dbReference>
<accession>A0A6A5K2X9</accession>
<dbReference type="AlphaFoldDB" id="A0A6A5K2X9"/>
<reference evidence="2" key="1">
    <citation type="submission" date="2020-01" db="EMBL/GenBank/DDBJ databases">
        <authorList>
            <consortium name="DOE Joint Genome Institute"/>
            <person name="Haridas S."/>
            <person name="Albert R."/>
            <person name="Binder M."/>
            <person name="Bloem J."/>
            <person name="Labutti K."/>
            <person name="Salamov A."/>
            <person name="Andreopoulos B."/>
            <person name="Baker S.E."/>
            <person name="Barry K."/>
            <person name="Bills G."/>
            <person name="Bluhm B.H."/>
            <person name="Cannon C."/>
            <person name="Castanera R."/>
            <person name="Culley D.E."/>
            <person name="Daum C."/>
            <person name="Ezra D."/>
            <person name="Gonzalez J.B."/>
            <person name="Henrissat B."/>
            <person name="Kuo A."/>
            <person name="Liang C."/>
            <person name="Lipzen A."/>
            <person name="Lutzoni F."/>
            <person name="Magnuson J."/>
            <person name="Mondo S."/>
            <person name="Nolan M."/>
            <person name="Ohm R."/>
            <person name="Pangilinan J."/>
            <person name="Park H.-J."/>
            <person name="Ramirez L."/>
            <person name="Alfaro M."/>
            <person name="Sun H."/>
            <person name="Tritt A."/>
            <person name="Yoshinaga Y."/>
            <person name="Zwiers L.-H."/>
            <person name="Turgeon B.G."/>
            <person name="Goodwin S.B."/>
            <person name="Spatafora J.W."/>
            <person name="Crous P.W."/>
            <person name="Grigoriev I.V."/>
        </authorList>
    </citation>
    <scope>NUCLEOTIDE SEQUENCE</scope>
    <source>
        <strain evidence="2">P77</strain>
    </source>
</reference>
<name>A0A6A5K2X9_9PLEO</name>
<feature type="region of interest" description="Disordered" evidence="1">
    <location>
        <begin position="1"/>
        <end position="57"/>
    </location>
</feature>
<protein>
    <submittedName>
        <fullName evidence="2">Uncharacterized protein</fullName>
    </submittedName>
</protein>
<dbReference type="Proteomes" id="UP000800040">
    <property type="component" value="Unassembled WGS sequence"/>
</dbReference>
<proteinExistence type="predicted"/>
<feature type="compositionally biased region" description="Pro residues" evidence="1">
    <location>
        <begin position="32"/>
        <end position="53"/>
    </location>
</feature>